<dbReference type="VEuPathDB" id="TriTrypDB:TcIL3000_9_4940"/>
<evidence type="ECO:0000313" key="1">
    <source>
        <dbReference type="EMBL" id="CCC93090.1"/>
    </source>
</evidence>
<protein>
    <submittedName>
        <fullName evidence="1">Uncharacterized protein</fullName>
    </submittedName>
</protein>
<sequence>MSEALSAQRSSVPQQEFGVVLDKLFEFNITATGRSQENLLLAATVSANVQGACVLVVVSKYFEISHVKSHLQNLLKKEKDVSVGVVCGQTFEGSKETRLWVTSADVALLYISKLRTIAPFTHIFVPCCLDAAPLLPCFVNYISRWMASDAPHSKSVRLVVTTERDQSKRVETAIGGAKVPFLIENAVHPVQFSFSEVCSIIGKEMMEMDKDASGKFPSPPKRLIEYTAQLAAELVRYITAKSHTSQVIIIFTADVREALTALQEAHIENCAVYSGVKSTEDGVESKHRVHVMNHIRHALDSDNEYTMVLDMGTIRRPTTQHKSESFIAATTSEWETKTELDERIFTVSGGEGNCYFAFYMDEVGASFLEEAQSVPDISSVESAFVQCARLGLSTHDVVSMMPFVSPEMTDYVMQKVAEKCMISSPNSLNITFVGEMTARLPVEIDIAYFIICGCSLGLGEAALVIGSVAALPFRSTTPLTYSMNRWSESTRGSREKYGGTIASNSDLVADTLVFMEWLKLRASGAPTAAFLEEVLLQEFKLEKIECLMNFMRDQLTNYAFLDRLASLSQIENTVLSLRKNSSILLLLMSVALARRAAFIRDAGHICEKARYASMVFVRTSKQLVVHSFIPTSTKWESGGIMVPIILKNSTTILGGMFSLIHTPYFFVSLLLFYPQIEYSSPVTTEKGRVVYFGVSCNLQMKRFVVSIDEAAQILDFRENINLAMGCMQALRVLPRPISQTKFALALKEQDRLFDMDRLHKEIQQQLQEFITEIVVQEHQGSFEVFAKHCIMPKELIPVSDLPPADVLMLQRFADGTLWEDRQQTPQSGVVTGSTLHTANMTLNPFEGGITDMDDDDDVEVIQESYFMRHGPLIEDDD</sequence>
<reference evidence="1" key="1">
    <citation type="journal article" date="2012" name="Proc. Natl. Acad. Sci. U.S.A.">
        <title>Antigenic diversity is generated by distinct evolutionary mechanisms in African trypanosome species.</title>
        <authorList>
            <person name="Jackson A.P."/>
            <person name="Berry A."/>
            <person name="Aslett M."/>
            <person name="Allison H.C."/>
            <person name="Burton P."/>
            <person name="Vavrova-Anderson J."/>
            <person name="Brown R."/>
            <person name="Browne H."/>
            <person name="Corton N."/>
            <person name="Hauser H."/>
            <person name="Gamble J."/>
            <person name="Gilderthorp R."/>
            <person name="Marcello L."/>
            <person name="McQuillan J."/>
            <person name="Otto T.D."/>
            <person name="Quail M.A."/>
            <person name="Sanders M.J."/>
            <person name="van Tonder A."/>
            <person name="Ginger M.L."/>
            <person name="Field M.C."/>
            <person name="Barry J.D."/>
            <person name="Hertz-Fowler C."/>
            <person name="Berriman M."/>
        </authorList>
    </citation>
    <scope>NUCLEOTIDE SEQUENCE</scope>
    <source>
        <strain evidence="1">IL3000</strain>
    </source>
</reference>
<dbReference type="AlphaFoldDB" id="G0UUM6"/>
<accession>G0UUM6</accession>
<organism evidence="1">
    <name type="scientific">Trypanosoma congolense (strain IL3000)</name>
    <dbReference type="NCBI Taxonomy" id="1068625"/>
    <lineage>
        <taxon>Eukaryota</taxon>
        <taxon>Discoba</taxon>
        <taxon>Euglenozoa</taxon>
        <taxon>Kinetoplastea</taxon>
        <taxon>Metakinetoplastina</taxon>
        <taxon>Trypanosomatida</taxon>
        <taxon>Trypanosomatidae</taxon>
        <taxon>Trypanosoma</taxon>
        <taxon>Nannomonas</taxon>
    </lineage>
</organism>
<proteinExistence type="predicted"/>
<gene>
    <name evidence="1" type="ORF">TCIL3000_9_4940</name>
</gene>
<dbReference type="EMBL" id="HE575322">
    <property type="protein sequence ID" value="CCC93090.1"/>
    <property type="molecule type" value="Genomic_DNA"/>
</dbReference>
<name>G0UUM6_TRYCI</name>